<proteinExistence type="predicted"/>
<feature type="chain" id="PRO_5013400323" description="Copper amine oxidase-like N-terminal domain-containing protein" evidence="1">
    <location>
        <begin position="28"/>
        <end position="200"/>
    </location>
</feature>
<evidence type="ECO:0000313" key="3">
    <source>
        <dbReference type="Proteomes" id="UP000243688"/>
    </source>
</evidence>
<dbReference type="Proteomes" id="UP000243688">
    <property type="component" value="Unassembled WGS sequence"/>
</dbReference>
<protein>
    <recommendedName>
        <fullName evidence="4">Copper amine oxidase-like N-terminal domain-containing protein</fullName>
    </recommendedName>
</protein>
<name>A0A2A6DXE2_9BACL</name>
<evidence type="ECO:0000313" key="2">
    <source>
        <dbReference type="EMBL" id="PDO09405.1"/>
    </source>
</evidence>
<evidence type="ECO:0000256" key="1">
    <source>
        <dbReference type="SAM" id="SignalP"/>
    </source>
</evidence>
<reference evidence="2 3" key="1">
    <citation type="submission" date="2016-12" db="EMBL/GenBank/DDBJ databases">
        <title>Candidatus Reconcilibacillus cellulovorans genome.</title>
        <authorList>
            <person name="Kolinko S."/>
            <person name="Wu Y.-W."/>
            <person name="Tachea F."/>
            <person name="Denzel E."/>
            <person name="Hiras J."/>
            <person name="Baecker N."/>
            <person name="Chan L.J."/>
            <person name="Eichorst S.A."/>
            <person name="Frey D."/>
            <person name="Adams P.D."/>
            <person name="Pray T."/>
            <person name="Tanjore D."/>
            <person name="Petzold C.J."/>
            <person name="Gladden J.M."/>
            <person name="Simmons B.A."/>
            <person name="Singer S.W."/>
        </authorList>
    </citation>
    <scope>NUCLEOTIDE SEQUENCE [LARGE SCALE GENOMIC DNA]</scope>
    <source>
        <strain evidence="2">JTherm</strain>
    </source>
</reference>
<comment type="caution">
    <text evidence="2">The sequence shown here is derived from an EMBL/GenBank/DDBJ whole genome shotgun (WGS) entry which is preliminary data.</text>
</comment>
<evidence type="ECO:0008006" key="4">
    <source>
        <dbReference type="Google" id="ProtNLM"/>
    </source>
</evidence>
<accession>A0A2A6DXE2</accession>
<dbReference type="AlphaFoldDB" id="A0A2A6DXE2"/>
<organism evidence="2 3">
    <name type="scientific">Candidatus Reconcilbacillus cellulovorans</name>
    <dbReference type="NCBI Taxonomy" id="1906605"/>
    <lineage>
        <taxon>Bacteria</taxon>
        <taxon>Bacillati</taxon>
        <taxon>Bacillota</taxon>
        <taxon>Bacilli</taxon>
        <taxon>Bacillales</taxon>
        <taxon>Paenibacillaceae</taxon>
        <taxon>Candidatus Reconcilbacillus</taxon>
    </lineage>
</organism>
<sequence>MANVSARQYLIGGLVGAALATAATALAAENASSVQAVLWPVTMRLNIDGKMDHVAAENVEVLNYKGSAYVPLRYVAEKMGATVRYESDHPSWGRVIYIDVADDRDLFIRDPDGIIGMGNFYVAHGNRTFMVVQVKQFKDLPPGKDRVYAYFYDKEGNLLLEQYLKIKFEKNKIYTNALSLDNHIENVDISKTRLELRGEN</sequence>
<keyword evidence="1" id="KW-0732">Signal</keyword>
<dbReference type="EMBL" id="MOXJ01000041">
    <property type="protein sequence ID" value="PDO09405.1"/>
    <property type="molecule type" value="Genomic_DNA"/>
</dbReference>
<feature type="signal peptide" evidence="1">
    <location>
        <begin position="1"/>
        <end position="27"/>
    </location>
</feature>
<gene>
    <name evidence="2" type="ORF">BLM47_12780</name>
</gene>